<evidence type="ECO:0000256" key="1">
    <source>
        <dbReference type="ARBA" id="ARBA00022723"/>
    </source>
</evidence>
<dbReference type="GO" id="GO:0046872">
    <property type="term" value="F:metal ion binding"/>
    <property type="evidence" value="ECO:0007669"/>
    <property type="project" value="UniProtKB-KW"/>
</dbReference>
<comment type="caution">
    <text evidence="5">The sequence shown here is derived from an EMBL/GenBank/DDBJ whole genome shotgun (WGS) entry which is preliminary data.</text>
</comment>
<name>A0A9W6MIU5_9ACTN</name>
<dbReference type="AlphaFoldDB" id="A0A9W6MIU5"/>
<dbReference type="InterPro" id="IPR001303">
    <property type="entry name" value="Aldolase_II/adducin_N"/>
</dbReference>
<protein>
    <submittedName>
        <fullName evidence="5">Fuculose phosphate aldolase</fullName>
    </submittedName>
</protein>
<sequence length="242" mass="26047">MPHTTARPYFWDMLLAEQRQLLCEHGRRAVETGLVIGTSGNLSVRLGDLVAVTPGGVALDRLEPEACPVVDVEGHLVEGELQPSSETPMHLAVYAATGAGAVVHTHSVFGAVVATTMTELPPIHYNTMLLGGTVRVAEYATYGTSELAANVEAALRDRRAALLANHGGVTIGDDLPQAFEATRLLEWLCEVYVRARAVGEPRVLTEEQLSAVVLRALQTPGFPRRENDRPAELPVPFPDTPT</sequence>
<dbReference type="GO" id="GO:0005829">
    <property type="term" value="C:cytosol"/>
    <property type="evidence" value="ECO:0007669"/>
    <property type="project" value="TreeGrafter"/>
</dbReference>
<dbReference type="EMBL" id="BSEV01000049">
    <property type="protein sequence ID" value="GLK15358.1"/>
    <property type="molecule type" value="Genomic_DNA"/>
</dbReference>
<evidence type="ECO:0000313" key="6">
    <source>
        <dbReference type="Proteomes" id="UP001143474"/>
    </source>
</evidence>
<dbReference type="Pfam" id="PF00596">
    <property type="entry name" value="Aldolase_II"/>
    <property type="match status" value="1"/>
</dbReference>
<dbReference type="InterPro" id="IPR050197">
    <property type="entry name" value="Aldolase_class_II_sugar_metab"/>
</dbReference>
<accession>A0A9W6MIU5</accession>
<feature type="domain" description="Class II aldolase/adducin N-terminal" evidence="4">
    <location>
        <begin position="20"/>
        <end position="193"/>
    </location>
</feature>
<dbReference type="Gene3D" id="3.40.225.10">
    <property type="entry name" value="Class II aldolase/adducin N-terminal domain"/>
    <property type="match status" value="1"/>
</dbReference>
<dbReference type="InterPro" id="IPR036409">
    <property type="entry name" value="Aldolase_II/adducin_N_sf"/>
</dbReference>
<evidence type="ECO:0000256" key="3">
    <source>
        <dbReference type="SAM" id="MobiDB-lite"/>
    </source>
</evidence>
<dbReference type="GO" id="GO:0019323">
    <property type="term" value="P:pentose catabolic process"/>
    <property type="evidence" value="ECO:0007669"/>
    <property type="project" value="TreeGrafter"/>
</dbReference>
<dbReference type="SMART" id="SM01007">
    <property type="entry name" value="Aldolase_II"/>
    <property type="match status" value="1"/>
</dbReference>
<evidence type="ECO:0000259" key="4">
    <source>
        <dbReference type="SMART" id="SM01007"/>
    </source>
</evidence>
<keyword evidence="1" id="KW-0479">Metal-binding</keyword>
<evidence type="ECO:0000256" key="2">
    <source>
        <dbReference type="ARBA" id="ARBA00023239"/>
    </source>
</evidence>
<feature type="compositionally biased region" description="Pro residues" evidence="3">
    <location>
        <begin position="233"/>
        <end position="242"/>
    </location>
</feature>
<proteinExistence type="predicted"/>
<dbReference type="PANTHER" id="PTHR22789:SF0">
    <property type="entry name" value="3-OXO-TETRONATE 4-PHOSPHATE DECARBOXYLASE-RELATED"/>
    <property type="match status" value="1"/>
</dbReference>
<dbReference type="Proteomes" id="UP001143474">
    <property type="component" value="Unassembled WGS sequence"/>
</dbReference>
<reference evidence="5" key="1">
    <citation type="journal article" date="2014" name="Int. J. Syst. Evol. Microbiol.">
        <title>Complete genome sequence of Corynebacterium casei LMG S-19264T (=DSM 44701T), isolated from a smear-ripened cheese.</title>
        <authorList>
            <consortium name="US DOE Joint Genome Institute (JGI-PGF)"/>
            <person name="Walter F."/>
            <person name="Albersmeier A."/>
            <person name="Kalinowski J."/>
            <person name="Ruckert C."/>
        </authorList>
    </citation>
    <scope>NUCLEOTIDE SEQUENCE</scope>
    <source>
        <strain evidence="5">VKM Ac-2007</strain>
    </source>
</reference>
<dbReference type="SUPFAM" id="SSF53639">
    <property type="entry name" value="AraD/HMP-PK domain-like"/>
    <property type="match status" value="1"/>
</dbReference>
<organism evidence="5 6">
    <name type="scientific">Streptosporangium carneum</name>
    <dbReference type="NCBI Taxonomy" id="47481"/>
    <lineage>
        <taxon>Bacteria</taxon>
        <taxon>Bacillati</taxon>
        <taxon>Actinomycetota</taxon>
        <taxon>Actinomycetes</taxon>
        <taxon>Streptosporangiales</taxon>
        <taxon>Streptosporangiaceae</taxon>
        <taxon>Streptosporangium</taxon>
    </lineage>
</organism>
<reference evidence="5" key="2">
    <citation type="submission" date="2023-01" db="EMBL/GenBank/DDBJ databases">
        <authorList>
            <person name="Sun Q."/>
            <person name="Evtushenko L."/>
        </authorList>
    </citation>
    <scope>NUCLEOTIDE SEQUENCE</scope>
    <source>
        <strain evidence="5">VKM Ac-2007</strain>
    </source>
</reference>
<evidence type="ECO:0000313" key="5">
    <source>
        <dbReference type="EMBL" id="GLK15358.1"/>
    </source>
</evidence>
<dbReference type="PANTHER" id="PTHR22789">
    <property type="entry name" value="FUCULOSE PHOSPHATE ALDOLASE"/>
    <property type="match status" value="1"/>
</dbReference>
<keyword evidence="6" id="KW-1185">Reference proteome</keyword>
<gene>
    <name evidence="5" type="primary">fucA</name>
    <name evidence="5" type="ORF">GCM10017600_87710</name>
</gene>
<feature type="region of interest" description="Disordered" evidence="3">
    <location>
        <begin position="221"/>
        <end position="242"/>
    </location>
</feature>
<dbReference type="GO" id="GO:0016832">
    <property type="term" value="F:aldehyde-lyase activity"/>
    <property type="evidence" value="ECO:0007669"/>
    <property type="project" value="TreeGrafter"/>
</dbReference>
<keyword evidence="2" id="KW-0456">Lyase</keyword>